<name>A0A937XBK3_UNCEI</name>
<dbReference type="AlphaFoldDB" id="A0A937XBK3"/>
<accession>A0A937XBK3</accession>
<keyword evidence="1" id="KW-0732">Signal</keyword>
<gene>
    <name evidence="2" type="ORF">FJY75_06270</name>
</gene>
<sequence length="385" mass="40079">MAGRTVRIVVLCLAAASLASSRAAVNKGLVGGDVGIISTDERVYGYSASSGVWVSRAIDGRVMEQQVGDYLGAVLTTEELLAYNSVGNLWAETAYSGLPQELSARGAVAVLLTTEACYGISTVWGAWRAEPFPLAGNGSGCASGGNFGLVWGGSRACAYGAGTHQWLPLEAGAPVAGGFARNGLGIVWTQNQVFAYRTSPAAWIAQPVQEAQGVCVVGEGQTGLVWSARRAHGFSMQTGGWATITVAEGVRGGAAGGRVALVWSDSRVYSFNAQTGAWTYTELGRGGAQGLEPAPMEAPSIVVSPNPCPESTVRFALPGDEPWRIAIVDAEGRRVAAGETPGGAAGAHWAWDRLGPDGRPVPAGVYWMKAESRDRSEARRIVLLP</sequence>
<evidence type="ECO:0000313" key="3">
    <source>
        <dbReference type="Proteomes" id="UP000748308"/>
    </source>
</evidence>
<dbReference type="Gene3D" id="2.60.40.4070">
    <property type="match status" value="1"/>
</dbReference>
<dbReference type="Proteomes" id="UP000748308">
    <property type="component" value="Unassembled WGS sequence"/>
</dbReference>
<protein>
    <submittedName>
        <fullName evidence="2">T9SS type A sorting domain-containing protein</fullName>
    </submittedName>
</protein>
<reference evidence="2" key="1">
    <citation type="submission" date="2019-03" db="EMBL/GenBank/DDBJ databases">
        <title>Lake Tanganyika Metagenome-Assembled Genomes (MAGs).</title>
        <authorList>
            <person name="Tran P."/>
        </authorList>
    </citation>
    <scope>NUCLEOTIDE SEQUENCE</scope>
    <source>
        <strain evidence="2">M_DeepCast_400m_m2_100</strain>
    </source>
</reference>
<organism evidence="2 3">
    <name type="scientific">Eiseniibacteriota bacterium</name>
    <dbReference type="NCBI Taxonomy" id="2212470"/>
    <lineage>
        <taxon>Bacteria</taxon>
        <taxon>Candidatus Eiseniibacteriota</taxon>
    </lineage>
</organism>
<comment type="caution">
    <text evidence="2">The sequence shown here is derived from an EMBL/GenBank/DDBJ whole genome shotgun (WGS) entry which is preliminary data.</text>
</comment>
<evidence type="ECO:0000256" key="1">
    <source>
        <dbReference type="SAM" id="SignalP"/>
    </source>
</evidence>
<evidence type="ECO:0000313" key="2">
    <source>
        <dbReference type="EMBL" id="MBM3317441.1"/>
    </source>
</evidence>
<feature type="signal peptide" evidence="1">
    <location>
        <begin position="1"/>
        <end position="23"/>
    </location>
</feature>
<dbReference type="EMBL" id="VGIY01000125">
    <property type="protein sequence ID" value="MBM3317441.1"/>
    <property type="molecule type" value="Genomic_DNA"/>
</dbReference>
<feature type="chain" id="PRO_5036759908" evidence="1">
    <location>
        <begin position="24"/>
        <end position="385"/>
    </location>
</feature>
<proteinExistence type="predicted"/>